<organism evidence="3 4">
    <name type="scientific">Pyronema omphalodes (strain CBS 100304)</name>
    <name type="common">Pyronema confluens</name>
    <dbReference type="NCBI Taxonomy" id="1076935"/>
    <lineage>
        <taxon>Eukaryota</taxon>
        <taxon>Fungi</taxon>
        <taxon>Dikarya</taxon>
        <taxon>Ascomycota</taxon>
        <taxon>Pezizomycotina</taxon>
        <taxon>Pezizomycetes</taxon>
        <taxon>Pezizales</taxon>
        <taxon>Pyronemataceae</taxon>
        <taxon>Pyronema</taxon>
    </lineage>
</organism>
<protein>
    <submittedName>
        <fullName evidence="3">Similar to DDB1-and CUL4-associated factor 4 acc. no. Q8WV16</fullName>
    </submittedName>
</protein>
<proteinExistence type="predicted"/>
<dbReference type="OrthoDB" id="128867at2759"/>
<dbReference type="InterPro" id="IPR052254">
    <property type="entry name" value="CUL4-DDB1_E3_ligase_receptor"/>
</dbReference>
<keyword evidence="1" id="KW-0853">WD repeat</keyword>
<dbReference type="eggNOG" id="KOG2695">
    <property type="taxonomic scope" value="Eukaryota"/>
</dbReference>
<dbReference type="Proteomes" id="UP000018144">
    <property type="component" value="Unassembled WGS sequence"/>
</dbReference>
<dbReference type="STRING" id="1076935.U4L2D5"/>
<reference evidence="3 4" key="1">
    <citation type="journal article" date="2013" name="PLoS Genet.">
        <title>The genome and development-dependent transcriptomes of Pyronema confluens: a window into fungal evolution.</title>
        <authorList>
            <person name="Traeger S."/>
            <person name="Altegoer F."/>
            <person name="Freitag M."/>
            <person name="Gabaldon T."/>
            <person name="Kempken F."/>
            <person name="Kumar A."/>
            <person name="Marcet-Houben M."/>
            <person name="Poggeler S."/>
            <person name="Stajich J.E."/>
            <person name="Nowrousian M."/>
        </authorList>
    </citation>
    <scope>NUCLEOTIDE SEQUENCE [LARGE SCALE GENOMIC DNA]</scope>
    <source>
        <strain evidence="4">CBS 100304</strain>
        <tissue evidence="3">Vegetative mycelium</tissue>
    </source>
</reference>
<dbReference type="InterPro" id="IPR001680">
    <property type="entry name" value="WD40_rpt"/>
</dbReference>
<evidence type="ECO:0000313" key="4">
    <source>
        <dbReference type="Proteomes" id="UP000018144"/>
    </source>
</evidence>
<dbReference type="InterPro" id="IPR015943">
    <property type="entry name" value="WD40/YVTN_repeat-like_dom_sf"/>
</dbReference>
<dbReference type="SUPFAM" id="SSF50978">
    <property type="entry name" value="WD40 repeat-like"/>
    <property type="match status" value="1"/>
</dbReference>
<dbReference type="Gene3D" id="2.130.10.10">
    <property type="entry name" value="YVTN repeat-like/Quinoprotein amine dehydrogenase"/>
    <property type="match status" value="1"/>
</dbReference>
<dbReference type="EMBL" id="HF935194">
    <property type="protein sequence ID" value="CCX04235.1"/>
    <property type="molecule type" value="Genomic_DNA"/>
</dbReference>
<keyword evidence="2" id="KW-0677">Repeat</keyword>
<accession>U4L2D5</accession>
<dbReference type="AlphaFoldDB" id="U4L2D5"/>
<dbReference type="OMA" id="QANHTAP"/>
<evidence type="ECO:0000256" key="2">
    <source>
        <dbReference type="ARBA" id="ARBA00022737"/>
    </source>
</evidence>
<evidence type="ECO:0000256" key="1">
    <source>
        <dbReference type="ARBA" id="ARBA00022574"/>
    </source>
</evidence>
<dbReference type="SMART" id="SM00320">
    <property type="entry name" value="WD40"/>
    <property type="match status" value="1"/>
</dbReference>
<dbReference type="InterPro" id="IPR036322">
    <property type="entry name" value="WD40_repeat_dom_sf"/>
</dbReference>
<dbReference type="GO" id="GO:0080008">
    <property type="term" value="C:Cul4-RING E3 ubiquitin ligase complex"/>
    <property type="evidence" value="ECO:0007669"/>
    <property type="project" value="TreeGrafter"/>
</dbReference>
<evidence type="ECO:0000313" key="3">
    <source>
        <dbReference type="EMBL" id="CCX04235.1"/>
    </source>
</evidence>
<dbReference type="PANTHER" id="PTHR44472">
    <property type="entry name" value="DDB1- AND CUL4-ASSOCIATED FACTOR 4-RELATED"/>
    <property type="match status" value="1"/>
</dbReference>
<name>U4L2D5_PYROM</name>
<gene>
    <name evidence="3" type="ORF">PCON_01255</name>
</gene>
<dbReference type="PANTHER" id="PTHR44472:SF1">
    <property type="entry name" value="DDB1 AND CUL4 ASSOCIATED FACTOR 4"/>
    <property type="match status" value="1"/>
</dbReference>
<sequence>MQPPREIPGFYYDPEKKKYFKILPHHAAPTAAFHTNTSIAEKNREKRRIEDLNSLTLHRAKRTRRTPLKANPCIRATLYRELTGDRSAEAIRSIYARGLQRKVVWEADPGVKLSAFTTHTQADGTEFCIIGTVAGDVRLSPLVKKKEGELQVNMRESDQIIHGRSQISSVSVNSQGLVMATFMGGPNRPPAIYCHWHPSTSSDILHPGPALFGFNRNHNITSVWTSAASPNPQGDLVLGTNQGAVHIEVRPWNLEQTFQPIKSDVFAVSFLPNDPNPYLTGSRDGDIRIFDIRAGRDNRPVVMFRHGGPVTHIRNLAQNRIIVNGLQRCASYDLRYPHKKGPSANFGATSRAMRDYGQVGGEGSSLGLGFDVDVKRGLMVVAQQDGWVNLRSLETGEKIPSPLAKNRWDGLCKGLRFDEGEVARVWGIEQRWVVAFDY</sequence>
<keyword evidence="4" id="KW-1185">Reference proteome</keyword>